<dbReference type="Gene3D" id="3.30.1060.10">
    <property type="entry name" value="Peptide methionine sulphoxide reductase MsrA"/>
    <property type="match status" value="1"/>
</dbReference>
<dbReference type="InterPro" id="IPR036509">
    <property type="entry name" value="Met_Sox_Rdtase_MsrA_sf"/>
</dbReference>
<dbReference type="SUPFAM" id="SSF55068">
    <property type="entry name" value="Peptide methionine sulfoxide reductase"/>
    <property type="match status" value="1"/>
</dbReference>
<dbReference type="GO" id="GO:0008113">
    <property type="term" value="F:peptide-methionine (S)-S-oxide reductase activity"/>
    <property type="evidence" value="ECO:0007669"/>
    <property type="project" value="UniProtKB-EC"/>
</dbReference>
<evidence type="ECO:0000313" key="10">
    <source>
        <dbReference type="Proteomes" id="UP000694551"/>
    </source>
</evidence>
<evidence type="ECO:0000259" key="8">
    <source>
        <dbReference type="Pfam" id="PF01625"/>
    </source>
</evidence>
<comment type="similarity">
    <text evidence="1">Belongs to the MsrA Met sulfoxide reductase family.</text>
</comment>
<evidence type="ECO:0000256" key="7">
    <source>
        <dbReference type="ARBA" id="ARBA00048782"/>
    </source>
</evidence>
<dbReference type="EC" id="1.8.4.11" evidence="2"/>
<organism evidence="9 10">
    <name type="scientific">Strix occidentalis caurina</name>
    <name type="common">northern spotted owl</name>
    <dbReference type="NCBI Taxonomy" id="311401"/>
    <lineage>
        <taxon>Eukaryota</taxon>
        <taxon>Metazoa</taxon>
        <taxon>Chordata</taxon>
        <taxon>Craniata</taxon>
        <taxon>Vertebrata</taxon>
        <taxon>Euteleostomi</taxon>
        <taxon>Archelosauria</taxon>
        <taxon>Archosauria</taxon>
        <taxon>Dinosauria</taxon>
        <taxon>Saurischia</taxon>
        <taxon>Theropoda</taxon>
        <taxon>Coelurosauria</taxon>
        <taxon>Aves</taxon>
        <taxon>Neognathae</taxon>
        <taxon>Neoaves</taxon>
        <taxon>Telluraves</taxon>
        <taxon>Strigiformes</taxon>
        <taxon>Strigidae</taxon>
        <taxon>Strix</taxon>
    </lineage>
</organism>
<evidence type="ECO:0000256" key="5">
    <source>
        <dbReference type="ARBA" id="ARBA00030643"/>
    </source>
</evidence>
<comment type="catalytic activity">
    <reaction evidence="7">
        <text>[thioredoxin]-disulfide + L-methionine + H2O = L-methionine (S)-S-oxide + [thioredoxin]-dithiol</text>
        <dbReference type="Rhea" id="RHEA:19993"/>
        <dbReference type="Rhea" id="RHEA-COMP:10698"/>
        <dbReference type="Rhea" id="RHEA-COMP:10700"/>
        <dbReference type="ChEBI" id="CHEBI:15377"/>
        <dbReference type="ChEBI" id="CHEBI:29950"/>
        <dbReference type="ChEBI" id="CHEBI:50058"/>
        <dbReference type="ChEBI" id="CHEBI:57844"/>
        <dbReference type="ChEBI" id="CHEBI:58772"/>
        <dbReference type="EC" id="1.8.4.11"/>
    </reaction>
</comment>
<keyword evidence="10" id="KW-1185">Reference proteome</keyword>
<evidence type="ECO:0000256" key="4">
    <source>
        <dbReference type="ARBA" id="ARBA00030273"/>
    </source>
</evidence>
<dbReference type="InterPro" id="IPR050162">
    <property type="entry name" value="MsrA_MetSO_reductase"/>
</dbReference>
<accession>A0A8D0ET42</accession>
<dbReference type="AlphaFoldDB" id="A0A8D0ET42"/>
<evidence type="ECO:0000256" key="2">
    <source>
        <dbReference type="ARBA" id="ARBA00012502"/>
    </source>
</evidence>
<dbReference type="GO" id="GO:0005737">
    <property type="term" value="C:cytoplasm"/>
    <property type="evidence" value="ECO:0007669"/>
    <property type="project" value="TreeGrafter"/>
</dbReference>
<dbReference type="PANTHER" id="PTHR42799">
    <property type="entry name" value="MITOCHONDRIAL PEPTIDE METHIONINE SULFOXIDE REDUCTASE"/>
    <property type="match status" value="1"/>
</dbReference>
<reference evidence="9" key="1">
    <citation type="submission" date="2025-08" db="UniProtKB">
        <authorList>
            <consortium name="Ensembl"/>
        </authorList>
    </citation>
    <scope>IDENTIFICATION</scope>
</reference>
<dbReference type="Ensembl" id="ENSSOCT00000005102.1">
    <property type="protein sequence ID" value="ENSSOCP00000004954.1"/>
    <property type="gene ID" value="ENSSOCG00000003836.1"/>
</dbReference>
<proteinExistence type="inferred from homology"/>
<name>A0A8D0ET42_STROC</name>
<dbReference type="GO" id="GO:0034599">
    <property type="term" value="P:cellular response to oxidative stress"/>
    <property type="evidence" value="ECO:0007669"/>
    <property type="project" value="TreeGrafter"/>
</dbReference>
<dbReference type="InterPro" id="IPR002569">
    <property type="entry name" value="Met_Sox_Rdtase_MsrA_dom"/>
</dbReference>
<protein>
    <recommendedName>
        <fullName evidence="2">peptide-methionine (S)-S-oxide reductase</fullName>
        <ecNumber evidence="2">1.8.4.11</ecNumber>
    </recommendedName>
    <alternativeName>
        <fullName evidence="5">Peptide-methionine (S)-S-oxide reductase</fullName>
    </alternativeName>
    <alternativeName>
        <fullName evidence="4">Protein-methionine-S-oxide reductase</fullName>
    </alternativeName>
</protein>
<sequence length="116" mass="12043">MQTAIFGMGCFWGAEQLFWKMLGVFSTQVGYMGGFTPNPTYEEVPSVSSSLSPALPTLLLCTSVTSLSGLSSQWEGVSADGVCPPQHPGVVGGRGAGGHGEGLPLVALQGWLWPQG</sequence>
<evidence type="ECO:0000313" key="9">
    <source>
        <dbReference type="Ensembl" id="ENSSOCP00000004954.1"/>
    </source>
</evidence>
<dbReference type="PANTHER" id="PTHR42799:SF2">
    <property type="entry name" value="MITOCHONDRIAL PEPTIDE METHIONINE SULFOXIDE REDUCTASE"/>
    <property type="match status" value="1"/>
</dbReference>
<reference evidence="9" key="2">
    <citation type="submission" date="2025-09" db="UniProtKB">
        <authorList>
            <consortium name="Ensembl"/>
        </authorList>
    </citation>
    <scope>IDENTIFICATION</scope>
</reference>
<evidence type="ECO:0000256" key="3">
    <source>
        <dbReference type="ARBA" id="ARBA00023002"/>
    </source>
</evidence>
<feature type="domain" description="Peptide methionine sulphoxide reductase MsrA" evidence="8">
    <location>
        <begin position="3"/>
        <end position="46"/>
    </location>
</feature>
<dbReference type="Pfam" id="PF01625">
    <property type="entry name" value="PMSR"/>
    <property type="match status" value="1"/>
</dbReference>
<keyword evidence="3" id="KW-0560">Oxidoreductase</keyword>
<evidence type="ECO:0000256" key="6">
    <source>
        <dbReference type="ARBA" id="ARBA00047806"/>
    </source>
</evidence>
<dbReference type="Proteomes" id="UP000694551">
    <property type="component" value="Unplaced"/>
</dbReference>
<evidence type="ECO:0000256" key="1">
    <source>
        <dbReference type="ARBA" id="ARBA00005591"/>
    </source>
</evidence>
<comment type="catalytic activity">
    <reaction evidence="6">
        <text>L-methionyl-[protein] + [thioredoxin]-disulfide + H2O = L-methionyl-(S)-S-oxide-[protein] + [thioredoxin]-dithiol</text>
        <dbReference type="Rhea" id="RHEA:14217"/>
        <dbReference type="Rhea" id="RHEA-COMP:10698"/>
        <dbReference type="Rhea" id="RHEA-COMP:10700"/>
        <dbReference type="Rhea" id="RHEA-COMP:12313"/>
        <dbReference type="Rhea" id="RHEA-COMP:12315"/>
        <dbReference type="ChEBI" id="CHEBI:15377"/>
        <dbReference type="ChEBI" id="CHEBI:16044"/>
        <dbReference type="ChEBI" id="CHEBI:29950"/>
        <dbReference type="ChEBI" id="CHEBI:44120"/>
        <dbReference type="ChEBI" id="CHEBI:50058"/>
        <dbReference type="EC" id="1.8.4.11"/>
    </reaction>
</comment>